<gene>
    <name evidence="8" type="primary">tetR</name>
    <name evidence="8" type="ORF">AVENLUH13518_02566</name>
</gene>
<dbReference type="SUPFAM" id="SSF46689">
    <property type="entry name" value="Homeodomain-like"/>
    <property type="match status" value="1"/>
</dbReference>
<dbReference type="SUPFAM" id="SSF48498">
    <property type="entry name" value="Tetracyclin repressor-like, C-terminal domain"/>
    <property type="match status" value="1"/>
</dbReference>
<evidence type="ECO:0000256" key="1">
    <source>
        <dbReference type="ARBA" id="ARBA00002856"/>
    </source>
</evidence>
<dbReference type="GO" id="GO:0003677">
    <property type="term" value="F:DNA binding"/>
    <property type="evidence" value="ECO:0007669"/>
    <property type="project" value="UniProtKB-UniRule"/>
</dbReference>
<dbReference type="AlphaFoldDB" id="A0A150HS89"/>
<dbReference type="GO" id="GO:0045892">
    <property type="term" value="P:negative regulation of DNA-templated transcription"/>
    <property type="evidence" value="ECO:0007669"/>
    <property type="project" value="InterPro"/>
</dbReference>
<accession>A0A150HS89</accession>
<proteinExistence type="predicted"/>
<dbReference type="InterPro" id="IPR004111">
    <property type="entry name" value="Repressor_TetR_C"/>
</dbReference>
<comment type="caution">
    <text evidence="8">The sequence shown here is derived from an EMBL/GenBank/DDBJ whole genome shotgun (WGS) entry which is preliminary data.</text>
</comment>
<dbReference type="Proteomes" id="UP000075544">
    <property type="component" value="Unassembled WGS sequence"/>
</dbReference>
<protein>
    <submittedName>
        <fullName evidence="8">Tetracycline repressor protein class A</fullName>
    </submittedName>
</protein>
<feature type="domain" description="HTH tetR-type" evidence="7">
    <location>
        <begin position="14"/>
        <end position="74"/>
    </location>
</feature>
<evidence type="ECO:0000259" key="7">
    <source>
        <dbReference type="PROSITE" id="PS50977"/>
    </source>
</evidence>
<dbReference type="PRINTS" id="PR00400">
    <property type="entry name" value="TETREPRESSOR"/>
</dbReference>
<evidence type="ECO:0000313" key="8">
    <source>
        <dbReference type="EMBL" id="KXZ69346.1"/>
    </source>
</evidence>
<sequence>MSNAAHQKVKAKGTLSKAIIVNASIEMIEELGLEKFSLRKLAERLNCEAMSIYYHLKNKDQIFDEIVDALISTIRFENEELTVKQQLVLVAQQWRALAKNYPNFFPILATHQLNTDVGSCFMHQILKIFNNANLPMQQASYFLRILNYYLIGVGIDEAKGYGLGSSAVHPIKADEYAERHPLLVQAMPYWTAAHYDEIFELGLEMLLARMLAETAN</sequence>
<dbReference type="Pfam" id="PF02909">
    <property type="entry name" value="TetR_C_1"/>
    <property type="match status" value="1"/>
</dbReference>
<evidence type="ECO:0000256" key="4">
    <source>
        <dbReference type="ARBA" id="ARBA00023125"/>
    </source>
</evidence>
<keyword evidence="4 6" id="KW-0238">DNA-binding</keyword>
<dbReference type="InterPro" id="IPR036271">
    <property type="entry name" value="Tet_transcr_reg_TetR-rel_C_sf"/>
</dbReference>
<evidence type="ECO:0000256" key="2">
    <source>
        <dbReference type="ARBA" id="ARBA00022491"/>
    </source>
</evidence>
<evidence type="ECO:0000256" key="6">
    <source>
        <dbReference type="PROSITE-ProRule" id="PRU00335"/>
    </source>
</evidence>
<organism evidence="8 9">
    <name type="scientific">Acinetobacter venetianus</name>
    <dbReference type="NCBI Taxonomy" id="52133"/>
    <lineage>
        <taxon>Bacteria</taxon>
        <taxon>Pseudomonadati</taxon>
        <taxon>Pseudomonadota</taxon>
        <taxon>Gammaproteobacteria</taxon>
        <taxon>Moraxellales</taxon>
        <taxon>Moraxellaceae</taxon>
        <taxon>Acinetobacter</taxon>
    </lineage>
</organism>
<keyword evidence="2" id="KW-0678">Repressor</keyword>
<dbReference type="GO" id="GO:0046677">
    <property type="term" value="P:response to antibiotic"/>
    <property type="evidence" value="ECO:0007669"/>
    <property type="project" value="InterPro"/>
</dbReference>
<comment type="function">
    <text evidence="1">TetR is the repressor of the tetracycline resistance element; its N-terminal region forms a helix-turn-helix structure and binds DNA. Binding of tetracycline to TetR reduces the repressor affinity for the tetracycline resistance gene (tetA) promoter operator sites.</text>
</comment>
<evidence type="ECO:0000313" key="9">
    <source>
        <dbReference type="Proteomes" id="UP000075544"/>
    </source>
</evidence>
<reference evidence="8 9" key="1">
    <citation type="journal article" date="2016" name="Sci. Rep.">
        <title>Genomic and phenotypic characterization of the species Acinetobacter venetianus.</title>
        <authorList>
            <person name="Fondi M."/>
            <person name="Maida I."/>
            <person name="Perrin E."/>
            <person name="Orlandini V."/>
            <person name="La Torre L."/>
            <person name="Bosi E."/>
            <person name="Negroni A."/>
            <person name="Zanaroli G."/>
            <person name="Fava F."/>
            <person name="Decorosi F."/>
            <person name="Giovannetti L."/>
            <person name="Viti C."/>
            <person name="Vaneechoutte M."/>
            <person name="Dijkshoorn L."/>
            <person name="Fani R."/>
        </authorList>
    </citation>
    <scope>NUCLEOTIDE SEQUENCE [LARGE SCALE GENOMIC DNA]</scope>
    <source>
        <strain evidence="8 9">LUH13518</strain>
    </source>
</reference>
<dbReference type="EMBL" id="JRHX01000075">
    <property type="protein sequence ID" value="KXZ69346.1"/>
    <property type="molecule type" value="Genomic_DNA"/>
</dbReference>
<name>A0A150HS89_9GAMM</name>
<dbReference type="InterPro" id="IPR003012">
    <property type="entry name" value="Tet_transcr_reg_TetR"/>
</dbReference>
<dbReference type="InterPro" id="IPR009057">
    <property type="entry name" value="Homeodomain-like_sf"/>
</dbReference>
<evidence type="ECO:0000256" key="5">
    <source>
        <dbReference type="ARBA" id="ARBA00023163"/>
    </source>
</evidence>
<keyword evidence="3" id="KW-0805">Transcription regulation</keyword>
<dbReference type="RefSeq" id="WP_061525256.1">
    <property type="nucleotide sequence ID" value="NZ_JRHX01000075.1"/>
</dbReference>
<dbReference type="InterPro" id="IPR001647">
    <property type="entry name" value="HTH_TetR"/>
</dbReference>
<dbReference type="PROSITE" id="PS50977">
    <property type="entry name" value="HTH_TETR_2"/>
    <property type="match status" value="1"/>
</dbReference>
<evidence type="ECO:0000256" key="3">
    <source>
        <dbReference type="ARBA" id="ARBA00023015"/>
    </source>
</evidence>
<dbReference type="Pfam" id="PF00440">
    <property type="entry name" value="TetR_N"/>
    <property type="match status" value="1"/>
</dbReference>
<keyword evidence="5" id="KW-0804">Transcription</keyword>
<dbReference type="Gene3D" id="1.10.10.60">
    <property type="entry name" value="Homeodomain-like"/>
    <property type="match status" value="1"/>
</dbReference>
<dbReference type="PATRIC" id="fig|52133.19.peg.2597"/>
<dbReference type="Gene3D" id="1.10.357.10">
    <property type="entry name" value="Tetracycline Repressor, domain 2"/>
    <property type="match status" value="1"/>
</dbReference>
<feature type="DNA-binding region" description="H-T-H motif" evidence="6">
    <location>
        <begin position="37"/>
        <end position="56"/>
    </location>
</feature>